<dbReference type="Pfam" id="PF01510">
    <property type="entry name" value="Amidase_2"/>
    <property type="match status" value="1"/>
</dbReference>
<dbReference type="Proteomes" id="UP001500707">
    <property type="component" value="Unassembled WGS sequence"/>
</dbReference>
<evidence type="ECO:0000256" key="2">
    <source>
        <dbReference type="SAM" id="MobiDB-lite"/>
    </source>
</evidence>
<feature type="region of interest" description="Disordered" evidence="2">
    <location>
        <begin position="1"/>
        <end position="195"/>
    </location>
</feature>
<evidence type="ECO:0000259" key="3">
    <source>
        <dbReference type="SMART" id="SM00701"/>
    </source>
</evidence>
<proteinExistence type="inferred from homology"/>
<comment type="caution">
    <text evidence="4">The sequence shown here is derived from an EMBL/GenBank/DDBJ whole genome shotgun (WGS) entry which is preliminary data.</text>
</comment>
<dbReference type="InterPro" id="IPR002502">
    <property type="entry name" value="Amidase_domain"/>
</dbReference>
<feature type="compositionally biased region" description="Low complexity" evidence="2">
    <location>
        <begin position="177"/>
        <end position="190"/>
    </location>
</feature>
<accession>A0ABP6YZQ7</accession>
<keyword evidence="5" id="KW-1185">Reference proteome</keyword>
<feature type="domain" description="Peptidoglycan recognition protein family" evidence="3">
    <location>
        <begin position="286"/>
        <end position="436"/>
    </location>
</feature>
<dbReference type="PANTHER" id="PTHR11022:SF41">
    <property type="entry name" value="PEPTIDOGLYCAN-RECOGNITION PROTEIN LC-RELATED"/>
    <property type="match status" value="1"/>
</dbReference>
<dbReference type="CDD" id="cd06583">
    <property type="entry name" value="PGRP"/>
    <property type="match status" value="1"/>
</dbReference>
<feature type="compositionally biased region" description="Basic residues" evidence="2">
    <location>
        <begin position="116"/>
        <end position="127"/>
    </location>
</feature>
<sequence>MRDEPTPRGPSSGPEQPAQGARRSASSKQAPPAEPLASEQPGSQMPPLGQERSAARQVRPLASEQPGPQMPPLGQERSAAPQVKSLSPEQPEAVQGRPPAAPQERASTVAPAHAERRARRRVLRGRGRAPVGQAGGERRESVESGTARTAAPVRESARARGSVPVRESARARGSVPVRESASARGSVSSRESVRARRRLRAQRWGRIRGHGGAGAQGRVRGPGVGWWQGVDGARVSGVLMVLLACVPGLAAVLALLLCAQGVERSVAEEERPVAARPVGAYQAARPEIVPRSAWLGADTRRAQPPPRYDDKVVAVFVHHTDSPNGYDCADTPRIIRYLYAGQTGSRDWDDIGYNFLVDRCGTIYEGRAGGVDRAVTGAHTQGFNHRTAGIAALGTFTAGVPVPKAMTDAIAAIAAWKLGLSETDPRSTVPLTSSNNLSRYSRGTTADLPAIAGHNEGFMTTCPGAALSARLPDIRETAARLQGRH</sequence>
<dbReference type="InterPro" id="IPR036505">
    <property type="entry name" value="Amidase/PGRP_sf"/>
</dbReference>
<protein>
    <recommendedName>
        <fullName evidence="3">Peptidoglycan recognition protein family domain-containing protein</fullName>
    </recommendedName>
</protein>
<dbReference type="InterPro" id="IPR015510">
    <property type="entry name" value="PGRP"/>
</dbReference>
<dbReference type="InterPro" id="IPR006619">
    <property type="entry name" value="PGRP_domain_met/bac"/>
</dbReference>
<dbReference type="EMBL" id="BAABCE010000035">
    <property type="protein sequence ID" value="GAA3594618.1"/>
    <property type="molecule type" value="Genomic_DNA"/>
</dbReference>
<reference evidence="5" key="1">
    <citation type="journal article" date="2019" name="Int. J. Syst. Evol. Microbiol.">
        <title>The Global Catalogue of Microorganisms (GCM) 10K type strain sequencing project: providing services to taxonomists for standard genome sequencing and annotation.</title>
        <authorList>
            <consortium name="The Broad Institute Genomics Platform"/>
            <consortium name="The Broad Institute Genome Sequencing Center for Infectious Disease"/>
            <person name="Wu L."/>
            <person name="Ma J."/>
        </authorList>
    </citation>
    <scope>NUCLEOTIDE SEQUENCE [LARGE SCALE GENOMIC DNA]</scope>
    <source>
        <strain evidence="5">JCM 17656</strain>
    </source>
</reference>
<name>A0ABP6YZQ7_9ACTN</name>
<organism evidence="4 5">
    <name type="scientific">Streptomyces osmaniensis</name>
    <dbReference type="NCBI Taxonomy" id="593134"/>
    <lineage>
        <taxon>Bacteria</taxon>
        <taxon>Bacillati</taxon>
        <taxon>Actinomycetota</taxon>
        <taxon>Actinomycetes</taxon>
        <taxon>Kitasatosporales</taxon>
        <taxon>Streptomycetaceae</taxon>
        <taxon>Streptomyces</taxon>
    </lineage>
</organism>
<gene>
    <name evidence="4" type="ORF">GCM10022295_89960</name>
</gene>
<evidence type="ECO:0000313" key="5">
    <source>
        <dbReference type="Proteomes" id="UP001500707"/>
    </source>
</evidence>
<dbReference type="Gene3D" id="3.40.80.10">
    <property type="entry name" value="Peptidoglycan recognition protein-like"/>
    <property type="match status" value="1"/>
</dbReference>
<dbReference type="SUPFAM" id="SSF55846">
    <property type="entry name" value="N-acetylmuramoyl-L-alanine amidase-like"/>
    <property type="match status" value="1"/>
</dbReference>
<dbReference type="SMART" id="SM00701">
    <property type="entry name" value="PGRP"/>
    <property type="match status" value="1"/>
</dbReference>
<comment type="similarity">
    <text evidence="1">Belongs to the N-acetylmuramoyl-L-alanine amidase 2 family.</text>
</comment>
<dbReference type="PANTHER" id="PTHR11022">
    <property type="entry name" value="PEPTIDOGLYCAN RECOGNITION PROTEIN"/>
    <property type="match status" value="1"/>
</dbReference>
<evidence type="ECO:0000256" key="1">
    <source>
        <dbReference type="ARBA" id="ARBA00007553"/>
    </source>
</evidence>
<evidence type="ECO:0000313" key="4">
    <source>
        <dbReference type="EMBL" id="GAA3594618.1"/>
    </source>
</evidence>